<proteinExistence type="predicted"/>
<dbReference type="InterPro" id="IPR045619">
    <property type="entry name" value="DUF6443"/>
</dbReference>
<dbReference type="Proteomes" id="UP000478546">
    <property type="component" value="Unassembled WGS sequence"/>
</dbReference>
<feature type="domain" description="DUF6443" evidence="1">
    <location>
        <begin position="9"/>
        <end position="140"/>
    </location>
</feature>
<evidence type="ECO:0000313" key="3">
    <source>
        <dbReference type="Proteomes" id="UP000478546"/>
    </source>
</evidence>
<name>A0A6B2H263_9BACT</name>
<dbReference type="NCBIfam" id="TIGR03696">
    <property type="entry name" value="Rhs_assc_core"/>
    <property type="match status" value="1"/>
</dbReference>
<comment type="caution">
    <text evidence="2">The sequence shown here is derived from an EMBL/GenBank/DDBJ whole genome shotgun (WGS) entry which is preliminary data.</text>
</comment>
<dbReference type="EMBL" id="JAAEAA010000025">
    <property type="protein sequence ID" value="NDK57359.1"/>
    <property type="molecule type" value="Genomic_DNA"/>
</dbReference>
<gene>
    <name evidence="2" type="ORF">GWO68_15655</name>
</gene>
<dbReference type="Pfam" id="PF20041">
    <property type="entry name" value="DUF6443"/>
    <property type="match status" value="1"/>
</dbReference>
<organism evidence="2 3">
    <name type="scientific">Pontibacter fetidus</name>
    <dbReference type="NCBI Taxonomy" id="2700082"/>
    <lineage>
        <taxon>Bacteria</taxon>
        <taxon>Pseudomonadati</taxon>
        <taxon>Bacteroidota</taxon>
        <taxon>Cytophagia</taxon>
        <taxon>Cytophagales</taxon>
        <taxon>Hymenobacteraceae</taxon>
        <taxon>Pontibacter</taxon>
    </lineage>
</organism>
<keyword evidence="3" id="KW-1185">Reference proteome</keyword>
<dbReference type="Gene3D" id="2.180.10.10">
    <property type="entry name" value="RHS repeat-associated core"/>
    <property type="match status" value="2"/>
</dbReference>
<dbReference type="PANTHER" id="PTHR32305:SF15">
    <property type="entry name" value="PROTEIN RHSA-RELATED"/>
    <property type="match status" value="1"/>
</dbReference>
<evidence type="ECO:0000313" key="2">
    <source>
        <dbReference type="EMBL" id="NDK57359.1"/>
    </source>
</evidence>
<reference evidence="2 3" key="1">
    <citation type="submission" date="2020-01" db="EMBL/GenBank/DDBJ databases">
        <authorList>
            <person name="Kim M.K."/>
        </authorList>
    </citation>
    <scope>NUCLEOTIDE SEQUENCE [LARGE SCALE GENOMIC DNA]</scope>
    <source>
        <strain evidence="2 3">BT213</strain>
    </source>
</reference>
<evidence type="ECO:0000259" key="1">
    <source>
        <dbReference type="Pfam" id="PF20041"/>
    </source>
</evidence>
<dbReference type="InterPro" id="IPR022385">
    <property type="entry name" value="Rhs_assc_core"/>
</dbReference>
<sequence>MNYVVENTVTVPGVKSAEEADLLAVGSLVQQINYFDGLGRSLQTVLTQASPLKQDIVTPLSYDAFGRPDTTYLPYVQGKGGAFRPLAIAEQSAFYRPDVSNVKNYSTDNRPYAVPEYEASPLNRVLEQGAPGVAWQPIAGAATGKTIKAAWRSNQPGEVRLWKYDQTSDAFTTAGFYPANTLQVTEIRDEADALTMEYKDLQGRVVLKKVQEIDNPQNAQAQVGFMVTQYMYDDRGQLRVVMQPEGSKKVPATGTWSPTSSFVETWCFRYNYDGKGRLIEKQVPGAGAVFMVYNQRDLPVLTQDSVQRVRDEWSLTKYDRVNRPILTGKLVLAGKTRATIQSELDASTETIHFEGRLTNDQIGYTLNNAYPRGLTEKSLLSVTYYDDYNYAALTGYAFAAQLGLPDAAVNKQLRGQVTGARTKVLHTNHWITSVNYYDEKYRVLQSLSDGYLNGQIVSKGERLTTSYDFSGKPIQTLATHQVPANGGSMARTHTVLDSMAYDHMGRLTQTWQQINNQQQVLLSSLTYNELGQMVDKQLHSRDQGYTFLQSVDTRYNIRGWLTSINNENLNNDGGIKNEDSGVGEDLFGLELSYNIGLQLGVSPAQFNGNISEIRWKSLSDGVQRGYGYSYDKSGRLVKGTYRANIGAGWNAELDNYSVEMQLKDAAGNVIESGYDSNGNIRHLARQGLLLGNPNDQLDPSRQFGQVDKLTYSYIGNRLVGVDDASPAAGSAGDFRDNGSKYAVAGTEYSYDANGNLIADKNKGISHIRYNLLNLPDSVAITGKGYILYLYSAIGAKLRKEVHEQGKPVVSTDYAGLFVHQADTLFAHTPEGRVLYQPEASEPWRYEYHLKDHLGNLRVSFAEETSTTQQATMEPMMASTEESNFDNVAETRHLDRGRARTGSHAALLNAGKNKPVGPSKRVQLQQGDSLQVEVYGMYETVKEQDLAFSLLSWLAASAVVTTTNPVGESKAKQNKYLPYLGVGLALAPQVLQKEKGVPKAYLRYIVYDSDSNYVTSGYQALGREGKGNWEKLELTYKAEKDGFAEMYVANESGNDAWMDDLSITVTTPMLVQENHYDPWGLNLAGLERQNTPDHLFQYNGKEKQTELGLNWSDYGARMYDAQLGRWHVIDPMAENHYGFTPYNYALNNPLLFTDPFGMDTLSVHTEKPIKKNDVLKLDDGSEILVNTGEAVITAEAPKEESRDVLSTSGRHAAIDFSFWLRMKQAGLKQLEMLGFHNEPTEGIPQYIGGSGPSPSLVGVSPKVLTQFSSSVIDDAVGLLVKDPNKLNHLFPAKHNLSSLVSMLGGKENTIRAVLNSANGKLPATGIFKDVPVNVAGQTVLIRGNVINGVPRIGTMFIP</sequence>
<dbReference type="InterPro" id="IPR050708">
    <property type="entry name" value="T6SS_VgrG/RHS"/>
</dbReference>
<accession>A0A6B2H263</accession>
<protein>
    <submittedName>
        <fullName evidence="2">RHS repeat-associated core domain-containing protein</fullName>
    </submittedName>
</protein>
<dbReference type="PANTHER" id="PTHR32305">
    <property type="match status" value="1"/>
</dbReference>